<dbReference type="AlphaFoldDB" id="A0A1I0IWV7"/>
<name>A0A1I0IWV7_9FIRM</name>
<dbReference type="Pfam" id="PF06841">
    <property type="entry name" value="Phage_T4_gp19"/>
    <property type="match status" value="1"/>
</dbReference>
<organism evidence="1 2">
    <name type="scientific">Enterocloster lavalensis</name>
    <dbReference type="NCBI Taxonomy" id="460384"/>
    <lineage>
        <taxon>Bacteria</taxon>
        <taxon>Bacillati</taxon>
        <taxon>Bacillota</taxon>
        <taxon>Clostridia</taxon>
        <taxon>Lachnospirales</taxon>
        <taxon>Lachnospiraceae</taxon>
        <taxon>Enterocloster</taxon>
    </lineage>
</organism>
<dbReference type="GO" id="GO:0005198">
    <property type="term" value="F:structural molecule activity"/>
    <property type="evidence" value="ECO:0007669"/>
    <property type="project" value="InterPro"/>
</dbReference>
<gene>
    <name evidence="1" type="ORF">SAMN05216313_12466</name>
</gene>
<dbReference type="RefSeq" id="WP_092367888.1">
    <property type="nucleotide sequence ID" value="NZ_FOIM01000024.1"/>
</dbReference>
<accession>A0A1I0IWV7</accession>
<dbReference type="STRING" id="460384.SAMN05216313_12466"/>
<dbReference type="EMBL" id="FOIM01000024">
    <property type="protein sequence ID" value="SEU01801.1"/>
    <property type="molecule type" value="Genomic_DNA"/>
</dbReference>
<dbReference type="Proteomes" id="UP000198508">
    <property type="component" value="Unassembled WGS sequence"/>
</dbReference>
<keyword evidence="2" id="KW-1185">Reference proteome</keyword>
<evidence type="ECO:0000313" key="1">
    <source>
        <dbReference type="EMBL" id="SEU01801.1"/>
    </source>
</evidence>
<dbReference type="InterPro" id="IPR010667">
    <property type="entry name" value="Phage_T4_Gp19"/>
</dbReference>
<evidence type="ECO:0000313" key="2">
    <source>
        <dbReference type="Proteomes" id="UP000198508"/>
    </source>
</evidence>
<sequence>MTQDSYMGNYIFEVKLGIFLNLSFSRISNLSGELEYETVGEGGNNDKMVFLNKPHRRSDRIVFEKGMQTGVSDALYAFISEGVKINNIMIFVKKCARTEKIFWIDQGIVTKRSFSDLDALRGTVLIKSMELAHTGLIELAV</sequence>
<reference evidence="2" key="1">
    <citation type="submission" date="2016-10" db="EMBL/GenBank/DDBJ databases">
        <authorList>
            <person name="Varghese N."/>
            <person name="Submissions S."/>
        </authorList>
    </citation>
    <scope>NUCLEOTIDE SEQUENCE [LARGE SCALE GENOMIC DNA]</scope>
    <source>
        <strain evidence="2">NLAE-zl-G277</strain>
    </source>
</reference>
<proteinExistence type="predicted"/>
<protein>
    <submittedName>
        <fullName evidence="1">Conserved hypothetical phage tail region protein</fullName>
    </submittedName>
</protein>